<dbReference type="PANTHER" id="PTHR37953:SF1">
    <property type="entry name" value="UPF0127 PROTEIN MJ1496"/>
    <property type="match status" value="1"/>
</dbReference>
<keyword evidence="2" id="KW-1185">Reference proteome</keyword>
<sequence>MFYLFLIFFVFGSRKWFLIFFKRQLIHFLLFFCVSINMSTAKEFMKIPVDPIPLKIITEKGTIFYKVELAFSKAQSKAGLMYRTDFPHDHAMLFRNVISDKPENEREMLMWMADTPLPLDMMFVDSRGIIVSIVENARPFSEDIISSKVPAAFAIEINAGEVADKRIQKGQRIIHPAIYEKY</sequence>
<dbReference type="Gene3D" id="2.60.120.1140">
    <property type="entry name" value="Protein of unknown function DUF192"/>
    <property type="match status" value="1"/>
</dbReference>
<gene>
    <name evidence="1" type="ordered locus">BAnh1_06310</name>
</gene>
<dbReference type="HOGENOM" id="CLU_097039_2_1_5"/>
<dbReference type="PANTHER" id="PTHR37953">
    <property type="entry name" value="UPF0127 PROTEIN MJ1496"/>
    <property type="match status" value="1"/>
</dbReference>
<dbReference type="KEGG" id="baus:BAnh1_06310"/>
<dbReference type="STRING" id="1094489.BAnh1_06310"/>
<dbReference type="InterPro" id="IPR003795">
    <property type="entry name" value="DUF192"/>
</dbReference>
<proteinExistence type="predicted"/>
<dbReference type="Pfam" id="PF02643">
    <property type="entry name" value="DUF192"/>
    <property type="match status" value="1"/>
</dbReference>
<evidence type="ECO:0000313" key="1">
    <source>
        <dbReference type="EMBL" id="AGF74510.1"/>
    </source>
</evidence>
<evidence type="ECO:0000313" key="2">
    <source>
        <dbReference type="Proteomes" id="UP000011729"/>
    </source>
</evidence>
<dbReference type="Proteomes" id="UP000011729">
    <property type="component" value="Chromosome"/>
</dbReference>
<name>M1P3X2_BARAA</name>
<protein>
    <recommendedName>
        <fullName evidence="3">DUF192 domain-containing protein</fullName>
    </recommendedName>
</protein>
<dbReference type="EMBL" id="CP003123">
    <property type="protein sequence ID" value="AGF74510.1"/>
    <property type="molecule type" value="Genomic_DNA"/>
</dbReference>
<dbReference type="InterPro" id="IPR038695">
    <property type="entry name" value="Saro_0823-like_sf"/>
</dbReference>
<dbReference type="eggNOG" id="COG1430">
    <property type="taxonomic scope" value="Bacteria"/>
</dbReference>
<dbReference type="AlphaFoldDB" id="M1P3X2"/>
<accession>M1P3X2</accession>
<dbReference type="PATRIC" id="fig|1094489.3.peg.774"/>
<reference evidence="1 2" key="1">
    <citation type="journal article" date="2013" name="PLoS Genet.">
        <title>A gene transfer agent and a dynamic repertoire of secretion systems hold the keys to the explosive radiation of the emerging pathogen Bartonella.</title>
        <authorList>
            <person name="Guy L."/>
            <person name="Nystedt B."/>
            <person name="Toft C."/>
            <person name="Zaremba-Niedzwiedzka K."/>
            <person name="Berglund E.C."/>
            <person name="Granberg F."/>
            <person name="Naslund K."/>
            <person name="Eriksson A.S."/>
            <person name="Andersson S.G."/>
        </authorList>
    </citation>
    <scope>NUCLEOTIDE SEQUENCE [LARGE SCALE GENOMIC DNA]</scope>
    <source>
        <strain evidence="1 2">Aust/NH1</strain>
    </source>
</reference>
<evidence type="ECO:0008006" key="3">
    <source>
        <dbReference type="Google" id="ProtNLM"/>
    </source>
</evidence>
<organism evidence="1 2">
    <name type="scientific">Bartonella australis (strain Aust/NH1)</name>
    <dbReference type="NCBI Taxonomy" id="1094489"/>
    <lineage>
        <taxon>Bacteria</taxon>
        <taxon>Pseudomonadati</taxon>
        <taxon>Pseudomonadota</taxon>
        <taxon>Alphaproteobacteria</taxon>
        <taxon>Hyphomicrobiales</taxon>
        <taxon>Bartonellaceae</taxon>
        <taxon>Bartonella</taxon>
    </lineage>
</organism>